<keyword evidence="4 8" id="KW-0812">Transmembrane</keyword>
<sequence>MVLSFARKGYLACVLSMLAIGMSHGQSKLDSIQHLDEVTVTARSFSFKEVIPSQKLSGKELQNLNSHTVADALRYFSGVQLKDYGGVGGIKTVNIRSMGTNHMGVFYDGIELSNAQNGQVDLGMYSLDNIEEISLYNGQKSDIFQSAKDFGAAGTLYLRSRRPRFEEGKTTNIRATMKVGSFDVINPSALFEYKISENVAASFSAEWLSGSGKYKFRYRRINPAGEIAYDTTAVRENGDINATRLEAGLYGKMSDGTWNLKFYNYNSERGIPGAIVNNVWRRGERVWDTNSFMQGSYIKEINSKFKTQVNAKYAFYRTHYVNNDDKLIHVDNLYKQREIYLSSANVYSILSNWDVSASYDLQWNKMNADMYGFVYPERFTNLLSVATALRLGKVKLQASGLATFINDRVEEGPAPEARQILTPAVFASYKPFEKQDFNVRAFYKRIFRMPTFNDLYYADMGNSKLNPEYVTQYDAGFAYTKTWENHLFYRFKIQADGYYNKVKDKIIAYPKGQQFRWTMLNLGKVEIKGIDVSTETTVNPVKDLFVTLRVQYTYQKAQDFTDPSDTYYGDQIPYIPWHSGSAIAQASFKGWNLNYSFIYVGERYNQQENIKYNYTQPWYTSDISLSKDLKFKFGLIKAAVEVNNLLSQDYDVILNYPMPKRNYKVSLTIEI</sequence>
<dbReference type="Proteomes" id="UP001198806">
    <property type="component" value="Unassembled WGS sequence"/>
</dbReference>
<gene>
    <name evidence="11" type="ORF">ERS852429_01375</name>
    <name evidence="12" type="ORF">LI194_06015</name>
</gene>
<evidence type="ECO:0000256" key="8">
    <source>
        <dbReference type="PROSITE-ProRule" id="PRU01360"/>
    </source>
</evidence>
<evidence type="ECO:0000256" key="4">
    <source>
        <dbReference type="ARBA" id="ARBA00022692"/>
    </source>
</evidence>
<evidence type="ECO:0000256" key="2">
    <source>
        <dbReference type="ARBA" id="ARBA00022448"/>
    </source>
</evidence>
<keyword evidence="3 8" id="KW-1134">Transmembrane beta strand</keyword>
<dbReference type="EMBL" id="JAJCNI010000005">
    <property type="protein sequence ID" value="MCB6517351.1"/>
    <property type="molecule type" value="Genomic_DNA"/>
</dbReference>
<evidence type="ECO:0000256" key="7">
    <source>
        <dbReference type="ARBA" id="ARBA00023237"/>
    </source>
</evidence>
<organism evidence="11 13">
    <name type="scientific">Parabacteroides distasonis</name>
    <dbReference type="NCBI Taxonomy" id="823"/>
    <lineage>
        <taxon>Bacteria</taxon>
        <taxon>Pseudomonadati</taxon>
        <taxon>Bacteroidota</taxon>
        <taxon>Bacteroidia</taxon>
        <taxon>Bacteroidales</taxon>
        <taxon>Tannerellaceae</taxon>
        <taxon>Parabacteroides</taxon>
    </lineage>
</organism>
<dbReference type="RefSeq" id="WP_044544883.1">
    <property type="nucleotide sequence ID" value="NZ_AP019729.1"/>
</dbReference>
<evidence type="ECO:0000256" key="3">
    <source>
        <dbReference type="ARBA" id="ARBA00022452"/>
    </source>
</evidence>
<evidence type="ECO:0000313" key="12">
    <source>
        <dbReference type="EMBL" id="MCB6517351.1"/>
    </source>
</evidence>
<protein>
    <submittedName>
        <fullName evidence="12">TonB-dependent receptor</fullName>
    </submittedName>
    <submittedName>
        <fullName evidence="11">Vitamin B12/cobalamin outer membrane transporter</fullName>
    </submittedName>
</protein>
<evidence type="ECO:0000256" key="9">
    <source>
        <dbReference type="SAM" id="SignalP"/>
    </source>
</evidence>
<dbReference type="InterPro" id="IPR037066">
    <property type="entry name" value="Plug_dom_sf"/>
</dbReference>
<comment type="subcellular location">
    <subcellularLocation>
        <location evidence="1 8">Cell outer membrane</location>
        <topology evidence="1 8">Multi-pass membrane protein</topology>
    </subcellularLocation>
</comment>
<accession>A0A173T3G0</accession>
<dbReference type="GO" id="GO:0015344">
    <property type="term" value="F:siderophore uptake transmembrane transporter activity"/>
    <property type="evidence" value="ECO:0007669"/>
    <property type="project" value="TreeGrafter"/>
</dbReference>
<reference evidence="11 13" key="1">
    <citation type="submission" date="2015-09" db="EMBL/GenBank/DDBJ databases">
        <authorList>
            <consortium name="Pathogen Informatics"/>
        </authorList>
    </citation>
    <scope>NUCLEOTIDE SEQUENCE [LARGE SCALE GENOMIC DNA]</scope>
    <source>
        <strain evidence="11 13">2789STDY5608872</strain>
    </source>
</reference>
<keyword evidence="5 9" id="KW-0732">Signal</keyword>
<evidence type="ECO:0000256" key="6">
    <source>
        <dbReference type="ARBA" id="ARBA00023136"/>
    </source>
</evidence>
<keyword evidence="7 8" id="KW-0998">Cell outer membrane</keyword>
<dbReference type="AlphaFoldDB" id="A0A173T3G0"/>
<dbReference type="Gene3D" id="2.40.170.20">
    <property type="entry name" value="TonB-dependent receptor, beta-barrel domain"/>
    <property type="match status" value="1"/>
</dbReference>
<dbReference type="Proteomes" id="UP000095591">
    <property type="component" value="Unassembled WGS sequence"/>
</dbReference>
<dbReference type="Pfam" id="PF07715">
    <property type="entry name" value="Plug"/>
    <property type="match status" value="1"/>
</dbReference>
<evidence type="ECO:0000259" key="10">
    <source>
        <dbReference type="Pfam" id="PF07715"/>
    </source>
</evidence>
<dbReference type="Gene3D" id="2.170.130.10">
    <property type="entry name" value="TonB-dependent receptor, plug domain"/>
    <property type="match status" value="1"/>
</dbReference>
<dbReference type="InterPro" id="IPR012910">
    <property type="entry name" value="Plug_dom"/>
</dbReference>
<keyword evidence="6 8" id="KW-0472">Membrane</keyword>
<feature type="signal peptide" evidence="9">
    <location>
        <begin position="1"/>
        <end position="25"/>
    </location>
</feature>
<dbReference type="GO" id="GO:0044718">
    <property type="term" value="P:siderophore transmembrane transport"/>
    <property type="evidence" value="ECO:0007669"/>
    <property type="project" value="TreeGrafter"/>
</dbReference>
<evidence type="ECO:0000313" key="11">
    <source>
        <dbReference type="EMBL" id="CUM97303.1"/>
    </source>
</evidence>
<dbReference type="SUPFAM" id="SSF56935">
    <property type="entry name" value="Porins"/>
    <property type="match status" value="1"/>
</dbReference>
<dbReference type="InterPro" id="IPR039426">
    <property type="entry name" value="TonB-dep_rcpt-like"/>
</dbReference>
<reference evidence="12" key="2">
    <citation type="submission" date="2021-10" db="EMBL/GenBank/DDBJ databases">
        <title>Collection of gut derived symbiotic bacterial strains cultured from healthy donors.</title>
        <authorList>
            <person name="Lin H."/>
            <person name="Littmann E."/>
            <person name="Kohout C."/>
            <person name="Pamer E.G."/>
        </authorList>
    </citation>
    <scope>NUCLEOTIDE SEQUENCE</scope>
    <source>
        <strain evidence="12">DFI.2.94</strain>
    </source>
</reference>
<evidence type="ECO:0000256" key="5">
    <source>
        <dbReference type="ARBA" id="ARBA00022729"/>
    </source>
</evidence>
<name>A0A173T3G0_PARDI</name>
<comment type="similarity">
    <text evidence="8">Belongs to the TonB-dependent receptor family.</text>
</comment>
<dbReference type="PANTHER" id="PTHR30069:SF29">
    <property type="entry name" value="HEMOGLOBIN AND HEMOGLOBIN-HAPTOGLOBIN-BINDING PROTEIN 1-RELATED"/>
    <property type="match status" value="1"/>
</dbReference>
<dbReference type="EMBL" id="CYXP01000002">
    <property type="protein sequence ID" value="CUM97303.1"/>
    <property type="molecule type" value="Genomic_DNA"/>
</dbReference>
<dbReference type="InterPro" id="IPR036942">
    <property type="entry name" value="Beta-barrel_TonB_sf"/>
</dbReference>
<keyword evidence="2 8" id="KW-0813">Transport</keyword>
<dbReference type="GeneID" id="93523460"/>
<dbReference type="GO" id="GO:0009279">
    <property type="term" value="C:cell outer membrane"/>
    <property type="evidence" value="ECO:0007669"/>
    <property type="project" value="UniProtKB-SubCell"/>
</dbReference>
<dbReference type="PROSITE" id="PS52016">
    <property type="entry name" value="TONB_DEPENDENT_REC_3"/>
    <property type="match status" value="1"/>
</dbReference>
<evidence type="ECO:0000313" key="13">
    <source>
        <dbReference type="Proteomes" id="UP000095591"/>
    </source>
</evidence>
<feature type="chain" id="PRO_5043136209" evidence="9">
    <location>
        <begin position="26"/>
        <end position="671"/>
    </location>
</feature>
<evidence type="ECO:0000256" key="1">
    <source>
        <dbReference type="ARBA" id="ARBA00004571"/>
    </source>
</evidence>
<dbReference type="PANTHER" id="PTHR30069">
    <property type="entry name" value="TONB-DEPENDENT OUTER MEMBRANE RECEPTOR"/>
    <property type="match status" value="1"/>
</dbReference>
<keyword evidence="12" id="KW-0675">Receptor</keyword>
<feature type="domain" description="TonB-dependent receptor plug" evidence="10">
    <location>
        <begin position="53"/>
        <end position="146"/>
    </location>
</feature>
<proteinExistence type="inferred from homology"/>